<feature type="non-terminal residue" evidence="1">
    <location>
        <position position="1"/>
    </location>
</feature>
<keyword evidence="2" id="KW-1185">Reference proteome</keyword>
<comment type="caution">
    <text evidence="1">The sequence shown here is derived from an EMBL/GenBank/DDBJ whole genome shotgun (WGS) entry which is preliminary data.</text>
</comment>
<evidence type="ECO:0000313" key="1">
    <source>
        <dbReference type="EMBL" id="CAB4040826.1"/>
    </source>
</evidence>
<dbReference type="InterPro" id="IPR043502">
    <property type="entry name" value="DNA/RNA_pol_sf"/>
</dbReference>
<dbReference type="Proteomes" id="UP001152795">
    <property type="component" value="Unassembled WGS sequence"/>
</dbReference>
<name>A0A7D9LXE5_PARCT</name>
<dbReference type="PANTHER" id="PTHR47510:SF3">
    <property type="entry name" value="ENDO_EXONUCLEASE_PHOSPHATASE DOMAIN-CONTAINING PROTEIN"/>
    <property type="match status" value="1"/>
</dbReference>
<organism evidence="1 2">
    <name type="scientific">Paramuricea clavata</name>
    <name type="common">Red gorgonian</name>
    <name type="synonym">Violescent sea-whip</name>
    <dbReference type="NCBI Taxonomy" id="317549"/>
    <lineage>
        <taxon>Eukaryota</taxon>
        <taxon>Metazoa</taxon>
        <taxon>Cnidaria</taxon>
        <taxon>Anthozoa</taxon>
        <taxon>Octocorallia</taxon>
        <taxon>Malacalcyonacea</taxon>
        <taxon>Plexauridae</taxon>
        <taxon>Paramuricea</taxon>
    </lineage>
</organism>
<gene>
    <name evidence="1" type="ORF">PACLA_8A054964</name>
</gene>
<sequence>IILTVEEVQAVLETLDVTKATGPDNVPARLLKETAPVISTSLCTLFNKSLSQGALPEDWKIANIIPVYKKGEKEYAESYRPISLLSIVSKVLERCVFYNIREQLYQVIKTSQHGFTRGKSCVTNLLEVLNYIGSILDVGGQVDAVYLDMSKAFDK</sequence>
<dbReference type="EMBL" id="CACRXK020027302">
    <property type="protein sequence ID" value="CAB4040826.1"/>
    <property type="molecule type" value="Genomic_DNA"/>
</dbReference>
<evidence type="ECO:0000313" key="2">
    <source>
        <dbReference type="Proteomes" id="UP001152795"/>
    </source>
</evidence>
<feature type="non-terminal residue" evidence="1">
    <location>
        <position position="155"/>
    </location>
</feature>
<dbReference type="OrthoDB" id="10056483at2759"/>
<protein>
    <submittedName>
        <fullName evidence="1">Uncharacterized protein</fullName>
    </submittedName>
</protein>
<dbReference type="SUPFAM" id="SSF56672">
    <property type="entry name" value="DNA/RNA polymerases"/>
    <property type="match status" value="1"/>
</dbReference>
<proteinExistence type="predicted"/>
<dbReference type="AlphaFoldDB" id="A0A7D9LXE5"/>
<accession>A0A7D9LXE5</accession>
<reference evidence="1" key="1">
    <citation type="submission" date="2020-04" db="EMBL/GenBank/DDBJ databases">
        <authorList>
            <person name="Alioto T."/>
            <person name="Alioto T."/>
            <person name="Gomez Garrido J."/>
        </authorList>
    </citation>
    <scope>NUCLEOTIDE SEQUENCE</scope>
    <source>
        <strain evidence="1">A484AB</strain>
    </source>
</reference>
<dbReference type="PANTHER" id="PTHR47510">
    <property type="entry name" value="REVERSE TRANSCRIPTASE DOMAIN-CONTAINING PROTEIN"/>
    <property type="match status" value="1"/>
</dbReference>